<name>A0A8J7HHS6_9CYAN</name>
<feature type="region of interest" description="Disordered" evidence="1">
    <location>
        <begin position="1"/>
        <end position="105"/>
    </location>
</feature>
<dbReference type="EMBL" id="JAECZB010000097">
    <property type="protein sequence ID" value="MBH8555788.1"/>
    <property type="molecule type" value="Genomic_DNA"/>
</dbReference>
<proteinExistence type="predicted"/>
<evidence type="ECO:0000313" key="3">
    <source>
        <dbReference type="Proteomes" id="UP000599391"/>
    </source>
</evidence>
<dbReference type="CDD" id="cd20745">
    <property type="entry name" value="FIX_RhsA_AHH_HNH-like"/>
    <property type="match status" value="1"/>
</dbReference>
<comment type="caution">
    <text evidence="2">The sequence shown here is derived from an EMBL/GenBank/DDBJ whole genome shotgun (WGS) entry which is preliminary data.</text>
</comment>
<dbReference type="RefSeq" id="WP_214441989.1">
    <property type="nucleotide sequence ID" value="NZ_JAECZB010000097.1"/>
</dbReference>
<protein>
    <submittedName>
        <fullName evidence="2">Uncharacterized protein</fullName>
    </submittedName>
</protein>
<feature type="region of interest" description="Disordered" evidence="1">
    <location>
        <begin position="120"/>
        <end position="159"/>
    </location>
</feature>
<reference evidence="2 3" key="1">
    <citation type="journal article" date="2021" name="Int. J. Syst. Evol. Microbiol.">
        <title>Amazonocrinis nigriterrae gen. nov., sp. nov., Atlanticothrix silvestris gen. nov., sp. nov. and Dendronalium phyllosphericum gen. nov., sp. nov., nostocacean cyanobacteria from Brazilian environments.</title>
        <authorList>
            <person name="Alvarenga D.O."/>
            <person name="Andreote A.P.D."/>
            <person name="Branco L.H.Z."/>
            <person name="Delbaje E."/>
            <person name="Cruz R.B."/>
            <person name="Varani A.M."/>
            <person name="Fiore M.F."/>
        </authorList>
    </citation>
    <scope>NUCLEOTIDE SEQUENCE [LARGE SCALE GENOMIC DNA]</scope>
    <source>
        <strain evidence="2 3">CENA357</strain>
    </source>
</reference>
<dbReference type="AlphaFoldDB" id="A0A8J7HHS6"/>
<organism evidence="2 3">
    <name type="scientific">Atlanticothrix silvestris CENA357</name>
    <dbReference type="NCBI Taxonomy" id="1725252"/>
    <lineage>
        <taxon>Bacteria</taxon>
        <taxon>Bacillati</taxon>
        <taxon>Cyanobacteriota</taxon>
        <taxon>Cyanophyceae</taxon>
        <taxon>Nostocales</taxon>
        <taxon>Nodulariaceae</taxon>
        <taxon>Atlanticothrix</taxon>
        <taxon>Atlanticothrix silvestris</taxon>
    </lineage>
</organism>
<evidence type="ECO:0000313" key="2">
    <source>
        <dbReference type="EMBL" id="MBH8555788.1"/>
    </source>
</evidence>
<keyword evidence="3" id="KW-1185">Reference proteome</keyword>
<feature type="compositionally biased region" description="Pro residues" evidence="1">
    <location>
        <begin position="141"/>
        <end position="153"/>
    </location>
</feature>
<accession>A0A8J7HHS6</accession>
<sequence length="396" mass="44080">MLLKEDRQALKKEGYKVSANGRISPIAHPLQQTHRKSFSSGVKLLSQGKRDSINNSRPIQPKASVPSRQPARRTQPSAQLLRAEGITHREWNNAQQPRPKPRSIQPSKAFQAFRQGERDFTNNPTKAIAPAGQQPANNRPLPRPTVSEPPKPQPQKSWWDKAGDFVKNHTEDIGHGVLDAAGFIPVVGAVADLANAGWYLAKGDKVNAALSAASAIPFAGDAFAAGKLAFKAAKGVEKLAEAGNVARKYTFDTRKIGAKPGKNLNSNQRRKTWRAMAEDPEAPFTEVQRQQIRNTPWHKSPAPRWQNPVTGKLEIMELSHEGKSFSRKVQQGSSRREGATDVVPRWPETHAQIDKHRHLPRDVREAYTSQNGIDKIRKAFTEEVKEWGYKVDDSKL</sequence>
<dbReference type="Proteomes" id="UP000599391">
    <property type="component" value="Unassembled WGS sequence"/>
</dbReference>
<evidence type="ECO:0000256" key="1">
    <source>
        <dbReference type="SAM" id="MobiDB-lite"/>
    </source>
</evidence>
<feature type="compositionally biased region" description="Basic and acidic residues" evidence="1">
    <location>
        <begin position="1"/>
        <end position="15"/>
    </location>
</feature>
<feature type="region of interest" description="Disordered" evidence="1">
    <location>
        <begin position="322"/>
        <end position="347"/>
    </location>
</feature>
<gene>
    <name evidence="2" type="ORF">I8751_26265</name>
</gene>